<keyword evidence="1" id="KW-0812">Transmembrane</keyword>
<feature type="transmembrane region" description="Helical" evidence="1">
    <location>
        <begin position="298"/>
        <end position="319"/>
    </location>
</feature>
<organism evidence="2 3">
    <name type="scientific">Nocardioides scoriae</name>
    <dbReference type="NCBI Taxonomy" id="642780"/>
    <lineage>
        <taxon>Bacteria</taxon>
        <taxon>Bacillati</taxon>
        <taxon>Actinomycetota</taxon>
        <taxon>Actinomycetes</taxon>
        <taxon>Propionibacteriales</taxon>
        <taxon>Nocardioidaceae</taxon>
        <taxon>Nocardioides</taxon>
    </lineage>
</organism>
<feature type="transmembrane region" description="Helical" evidence="1">
    <location>
        <begin position="244"/>
        <end position="262"/>
    </location>
</feature>
<evidence type="ECO:0000313" key="2">
    <source>
        <dbReference type="EMBL" id="SDS25675.1"/>
    </source>
</evidence>
<dbReference type="Proteomes" id="UP000198859">
    <property type="component" value="Chromosome I"/>
</dbReference>
<dbReference type="STRING" id="642780.SAMN04488570_1477"/>
<reference evidence="3" key="1">
    <citation type="submission" date="2016-10" db="EMBL/GenBank/DDBJ databases">
        <authorList>
            <person name="Varghese N."/>
            <person name="Submissions S."/>
        </authorList>
    </citation>
    <scope>NUCLEOTIDE SEQUENCE [LARGE SCALE GENOMIC DNA]</scope>
    <source>
        <strain evidence="3">DSM 22127</strain>
    </source>
</reference>
<evidence type="ECO:0008006" key="4">
    <source>
        <dbReference type="Google" id="ProtNLM"/>
    </source>
</evidence>
<dbReference type="AlphaFoldDB" id="A0A1H1QQJ7"/>
<dbReference type="OrthoDB" id="284233at2"/>
<proteinExistence type="predicted"/>
<keyword evidence="1" id="KW-1133">Transmembrane helix</keyword>
<dbReference type="RefSeq" id="WP_091727834.1">
    <property type="nucleotide sequence ID" value="NZ_LT629757.1"/>
</dbReference>
<sequence length="725" mass="75265">MPRRYAGPLVVALLLVPVVLLLVHAARATPRPHEVPVAVQAPAVVADAVVARLDALAGSPVRARAIPEDADPREPLRQGTAAAVVVVDLRVAQDVLLVPAVGDPELTRLLEGLSDRVGTPLGRTSRTVEVAPVRDPSLGRGALAASVGAWVLVGVLVGVAAGLVVPLLRRRRGRAAPSVRVRVARVLLVAGLAGVAAGLVVALVASWQGGLAPGAVPAWWLLGAGVVAATALATAGLEAVGGPWGTAVAGLLVLALTGPLVTGRDPRVLPEPWPVLAGSTVHGAGLALARATAWTGGLPAGSVLLLLLVAVLGVGLLAWDAARSAGRPATPADQPRRLPLLGALGVPLAVAALGATLLAPRQTDGLSAAPVARAAQTECLEVPDVSDLAGLNRFAGRVRGGPSFQGADVGADVRLQDGRRLWVFGDTLRSASFRGQRFVRNSMLVFGPGCVRSVLPADGGALVPDRADGVGYWPMSVARVQRPGYDLVGVATQRVRSTEAPDGAGAFDNLGPSMAVFVVPRGGTPQLVEQRDLGPDSADPARPEWGAAAVVRGGWVYLYGTARPDTPGVFGFSLRVARTRPEQLLRQRSWRYWDGERWQADPDRAGELVPARGGVSQTLSVFPRGDRWYAVSKRDEFLGTDLVVWSAPSPTGPFDGGTTVARIPSDVAAGELRYMPLAHPDLLPEPGSVVVSYSRNDTDVAAVEADPFRYRPAFLRVPLPAAGAR</sequence>
<gene>
    <name evidence="2" type="ORF">SAMN04488570_1477</name>
</gene>
<evidence type="ECO:0000313" key="3">
    <source>
        <dbReference type="Proteomes" id="UP000198859"/>
    </source>
</evidence>
<name>A0A1H1QQJ7_9ACTN</name>
<accession>A0A1H1QQJ7</accession>
<evidence type="ECO:0000256" key="1">
    <source>
        <dbReference type="SAM" id="Phobius"/>
    </source>
</evidence>
<feature type="transmembrane region" description="Helical" evidence="1">
    <location>
        <begin position="142"/>
        <end position="165"/>
    </location>
</feature>
<dbReference type="EMBL" id="LT629757">
    <property type="protein sequence ID" value="SDS25675.1"/>
    <property type="molecule type" value="Genomic_DNA"/>
</dbReference>
<protein>
    <recommendedName>
        <fullName evidence="4">DUF4185 domain-containing protein</fullName>
    </recommendedName>
</protein>
<feature type="transmembrane region" description="Helical" evidence="1">
    <location>
        <begin position="219"/>
        <end position="237"/>
    </location>
</feature>
<keyword evidence="3" id="KW-1185">Reference proteome</keyword>
<feature type="transmembrane region" description="Helical" evidence="1">
    <location>
        <begin position="340"/>
        <end position="359"/>
    </location>
</feature>
<feature type="transmembrane region" description="Helical" evidence="1">
    <location>
        <begin position="186"/>
        <end position="207"/>
    </location>
</feature>
<keyword evidence="1" id="KW-0472">Membrane</keyword>